<evidence type="ECO:0000313" key="10">
    <source>
        <dbReference type="Proteomes" id="UP000516057"/>
    </source>
</evidence>
<dbReference type="Proteomes" id="UP000516057">
    <property type="component" value="Chromosome"/>
</dbReference>
<feature type="transmembrane region" description="Helical" evidence="5">
    <location>
        <begin position="124"/>
        <end position="143"/>
    </location>
</feature>
<keyword evidence="2 5" id="KW-0812">Transmembrane</keyword>
<name>A0A7H0HDJ4_9BURK</name>
<dbReference type="AlphaFoldDB" id="A0A7H0HDJ4"/>
<evidence type="ECO:0000256" key="2">
    <source>
        <dbReference type="ARBA" id="ARBA00022692"/>
    </source>
</evidence>
<evidence type="ECO:0000313" key="9">
    <source>
        <dbReference type="EMBL" id="QNP58610.1"/>
    </source>
</evidence>
<feature type="transmembrane region" description="Helical" evidence="5">
    <location>
        <begin position="33"/>
        <end position="52"/>
    </location>
</feature>
<sequence length="580" mass="65378">MHYKPLQWASYWFAGVLGIALLLPNHYQPWLSFHQEWLTVLALAPLLGWTLWQHSSRVQSKLPWLVVGALFCTVVASIQYALGRLYFYSDALMASAYWLLFAGAILAGQHVGQNYAEKGLQSFWLAWIAAGILSWAMALHQWLDLQYFGLFIVELPPNGRPFANLAQPNHLATLLLFSLAGAIYLYEIRTISSWTLGGLVAILCQGLVMTQSRSALLGLTLGTVVFGLMPRHCRPRLPLWGFGAIVLVYLAWALSWPIINTTLLLTDNVHSALGRTSPGIRTIYWLSALEAIIQKPWLGWGFGQIGMAQQATALHYPATHTFFSSAHNILLDIMLWMGVPCSLILLSLLYLHLRDGWNAMLTPSVSGTAWIALAFMTGHALVELPLFYTYFLIPTGFLLGVIFKDAHSGSTMYWARKYCKATTTFLILLFIAVFCKITAEYFTWEENWRTVRFHLQKYSNSEVPTNPKLILLDQIATMQEVALSQPSREMDTLALEKFRQNAARYPSSLAQLRYAYAAGLNHQPEAAAHTLKLLCSLQTQAICNSARKEWMEAAHSKWPELQSIAFPYATKHQNHDNTHK</sequence>
<reference evidence="9 10" key="1">
    <citation type="submission" date="2020-08" db="EMBL/GenBank/DDBJ databases">
        <title>Genome sequence of Acidovorax monticola KACC 19171T.</title>
        <authorList>
            <person name="Hyun D.-W."/>
            <person name="Bae J.-W."/>
        </authorList>
    </citation>
    <scope>NUCLEOTIDE SEQUENCE [LARGE SCALE GENOMIC DNA]</scope>
    <source>
        <strain evidence="9 10">KACC 19171</strain>
    </source>
</reference>
<feature type="transmembrane region" description="Helical" evidence="5">
    <location>
        <begin position="94"/>
        <end position="112"/>
    </location>
</feature>
<comment type="subcellular location">
    <subcellularLocation>
        <location evidence="1">Membrane</location>
        <topology evidence="1">Multi-pass membrane protein</topology>
    </subcellularLocation>
</comment>
<feature type="domain" description="O-antigen ligase-related" evidence="6">
    <location>
        <begin position="200"/>
        <end position="345"/>
    </location>
</feature>
<dbReference type="Pfam" id="PF11846">
    <property type="entry name" value="Wzy_C_2"/>
    <property type="match status" value="1"/>
</dbReference>
<feature type="transmembrane region" description="Helical" evidence="5">
    <location>
        <begin position="424"/>
        <end position="444"/>
    </location>
</feature>
<evidence type="ECO:0000259" key="7">
    <source>
        <dbReference type="Pfam" id="PF11846"/>
    </source>
</evidence>
<gene>
    <name evidence="9" type="ORF">H9L24_16685</name>
</gene>
<protein>
    <submittedName>
        <fullName evidence="9">O-antigen ligase C-terminal domain-containing protein</fullName>
    </submittedName>
</protein>
<feature type="transmembrane region" description="Helical" evidence="5">
    <location>
        <begin position="170"/>
        <end position="186"/>
    </location>
</feature>
<evidence type="ECO:0000256" key="5">
    <source>
        <dbReference type="SAM" id="Phobius"/>
    </source>
</evidence>
<dbReference type="GO" id="GO:0016020">
    <property type="term" value="C:membrane"/>
    <property type="evidence" value="ECO:0007669"/>
    <property type="project" value="UniProtKB-SubCell"/>
</dbReference>
<dbReference type="InterPro" id="IPR051533">
    <property type="entry name" value="WaaL-like"/>
</dbReference>
<dbReference type="InterPro" id="IPR021797">
    <property type="entry name" value="Wzy_C_2"/>
</dbReference>
<dbReference type="GO" id="GO:0016874">
    <property type="term" value="F:ligase activity"/>
    <property type="evidence" value="ECO:0007669"/>
    <property type="project" value="UniProtKB-KW"/>
</dbReference>
<dbReference type="Pfam" id="PF15864">
    <property type="entry name" value="PglL_A"/>
    <property type="match status" value="1"/>
</dbReference>
<evidence type="ECO:0000259" key="6">
    <source>
        <dbReference type="Pfam" id="PF04932"/>
    </source>
</evidence>
<evidence type="ECO:0000256" key="1">
    <source>
        <dbReference type="ARBA" id="ARBA00004141"/>
    </source>
</evidence>
<keyword evidence="9" id="KW-0436">Ligase</keyword>
<feature type="domain" description="Protein glycosylation ligase" evidence="8">
    <location>
        <begin position="161"/>
        <end position="185"/>
    </location>
</feature>
<feature type="transmembrane region" description="Helical" evidence="5">
    <location>
        <begin position="214"/>
        <end position="230"/>
    </location>
</feature>
<dbReference type="InterPro" id="IPR031726">
    <property type="entry name" value="PglL_A"/>
</dbReference>
<dbReference type="Pfam" id="PF04932">
    <property type="entry name" value="Wzy_C"/>
    <property type="match status" value="1"/>
</dbReference>
<feature type="transmembrane region" description="Helical" evidence="5">
    <location>
        <begin position="237"/>
        <end position="259"/>
    </location>
</feature>
<dbReference type="EMBL" id="CP060790">
    <property type="protein sequence ID" value="QNP58610.1"/>
    <property type="molecule type" value="Genomic_DNA"/>
</dbReference>
<dbReference type="PANTHER" id="PTHR37422:SF13">
    <property type="entry name" value="LIPOPOLYSACCHARIDE BIOSYNTHESIS PROTEIN PA4999-RELATED"/>
    <property type="match status" value="1"/>
</dbReference>
<dbReference type="InterPro" id="IPR007016">
    <property type="entry name" value="O-antigen_ligase-rel_domated"/>
</dbReference>
<dbReference type="KEGG" id="amon:H9L24_16685"/>
<organism evidence="9 10">
    <name type="scientific">Paenacidovorax monticola</name>
    <dbReference type="NCBI Taxonomy" id="1926868"/>
    <lineage>
        <taxon>Bacteria</taxon>
        <taxon>Pseudomonadati</taxon>
        <taxon>Pseudomonadota</taxon>
        <taxon>Betaproteobacteria</taxon>
        <taxon>Burkholderiales</taxon>
        <taxon>Comamonadaceae</taxon>
        <taxon>Paenacidovorax</taxon>
    </lineage>
</organism>
<proteinExistence type="predicted"/>
<feature type="transmembrane region" description="Helical" evidence="5">
    <location>
        <begin position="191"/>
        <end position="208"/>
    </location>
</feature>
<dbReference type="RefSeq" id="WP_187735597.1">
    <property type="nucleotide sequence ID" value="NZ_CP060790.1"/>
</dbReference>
<feature type="transmembrane region" description="Helical" evidence="5">
    <location>
        <begin position="9"/>
        <end position="27"/>
    </location>
</feature>
<feature type="transmembrane region" description="Helical" evidence="5">
    <location>
        <begin position="64"/>
        <end position="82"/>
    </location>
</feature>
<feature type="transmembrane region" description="Helical" evidence="5">
    <location>
        <begin position="387"/>
        <end position="403"/>
    </location>
</feature>
<accession>A0A7H0HDJ4</accession>
<evidence type="ECO:0000256" key="4">
    <source>
        <dbReference type="ARBA" id="ARBA00023136"/>
    </source>
</evidence>
<keyword evidence="3 5" id="KW-1133">Transmembrane helix</keyword>
<keyword evidence="10" id="KW-1185">Reference proteome</keyword>
<evidence type="ECO:0000256" key="3">
    <source>
        <dbReference type="ARBA" id="ARBA00022989"/>
    </source>
</evidence>
<feature type="domain" description="Virulence factor membrane-bound polymerase C-terminal" evidence="7">
    <location>
        <begin position="369"/>
        <end position="531"/>
    </location>
</feature>
<dbReference type="PANTHER" id="PTHR37422">
    <property type="entry name" value="TEICHURONIC ACID BIOSYNTHESIS PROTEIN TUAE"/>
    <property type="match status" value="1"/>
</dbReference>
<keyword evidence="4 5" id="KW-0472">Membrane</keyword>
<feature type="transmembrane region" description="Helical" evidence="5">
    <location>
        <begin position="333"/>
        <end position="353"/>
    </location>
</feature>
<feature type="transmembrane region" description="Helical" evidence="5">
    <location>
        <begin position="360"/>
        <end position="381"/>
    </location>
</feature>
<evidence type="ECO:0000259" key="8">
    <source>
        <dbReference type="Pfam" id="PF15864"/>
    </source>
</evidence>